<comment type="catalytic activity">
    <reaction evidence="1 15">
        <text>S-ubiquitinyl-[E2 ubiquitin-conjugating enzyme]-L-cysteine + [acceptor protein]-L-lysine = [E2 ubiquitin-conjugating enzyme]-L-cysteine + N(6)-ubiquitinyl-[acceptor protein]-L-lysine.</text>
        <dbReference type="EC" id="2.3.2.27"/>
    </reaction>
</comment>
<dbReference type="SUPFAM" id="SSF57850">
    <property type="entry name" value="RING/U-box"/>
    <property type="match status" value="1"/>
</dbReference>
<dbReference type="InterPro" id="IPR054477">
    <property type="entry name" value="LTN1_E3_ligase_6th"/>
</dbReference>
<dbReference type="Proteomes" id="UP000002009">
    <property type="component" value="Chromosome 5"/>
</dbReference>
<dbReference type="GO" id="GO:0061630">
    <property type="term" value="F:ubiquitin protein ligase activity"/>
    <property type="evidence" value="ECO:0007669"/>
    <property type="project" value="UniProtKB-UniRule"/>
</dbReference>
<keyword evidence="11 14" id="KW-0863">Zinc-finger</keyword>
<evidence type="ECO:0000256" key="14">
    <source>
        <dbReference type="PROSITE-ProRule" id="PRU00175"/>
    </source>
</evidence>
<comment type="subcellular location">
    <subcellularLocation>
        <location evidence="2">Cytoplasm</location>
        <location evidence="2">Cytosol</location>
    </subcellularLocation>
</comment>
<dbReference type="CDD" id="cd16491">
    <property type="entry name" value="RING-CH-C4HC3_LTN1"/>
    <property type="match status" value="1"/>
</dbReference>
<evidence type="ECO:0000259" key="18">
    <source>
        <dbReference type="PROSITE" id="PS50089"/>
    </source>
</evidence>
<dbReference type="InterPro" id="IPR001841">
    <property type="entry name" value="Znf_RING"/>
</dbReference>
<dbReference type="InterPro" id="IPR054478">
    <property type="entry name" value="LTN1_UBC"/>
</dbReference>
<dbReference type="eggNOG" id="KOG0803">
    <property type="taxonomic scope" value="Eukaryota"/>
</dbReference>
<feature type="compositionally biased region" description="Acidic residues" evidence="17">
    <location>
        <begin position="819"/>
        <end position="841"/>
    </location>
</feature>
<feature type="region of interest" description="Disordered" evidence="17">
    <location>
        <begin position="1692"/>
        <end position="1724"/>
    </location>
</feature>
<evidence type="ECO:0000313" key="19">
    <source>
        <dbReference type="EMBL" id="ACO63950.1"/>
    </source>
</evidence>
<feature type="region of interest" description="Disordered" evidence="17">
    <location>
        <begin position="1471"/>
        <end position="1501"/>
    </location>
</feature>
<comment type="pathway">
    <text evidence="3 15">Protein modification; protein ubiquitination.</text>
</comment>
<keyword evidence="13 15" id="KW-0862">Zinc</keyword>
<dbReference type="PANTHER" id="PTHR12389">
    <property type="entry name" value="ZINC FINGER PROTEIN 294"/>
    <property type="match status" value="1"/>
</dbReference>
<evidence type="ECO:0000256" key="13">
    <source>
        <dbReference type="ARBA" id="ARBA00022833"/>
    </source>
</evidence>
<dbReference type="GO" id="GO:0005829">
    <property type="term" value="C:cytosol"/>
    <property type="evidence" value="ECO:0007669"/>
    <property type="project" value="UniProtKB-SubCell"/>
</dbReference>
<accession>C1E7B2</accession>
<feature type="region of interest" description="Disordered" evidence="17">
    <location>
        <begin position="748"/>
        <end position="769"/>
    </location>
</feature>
<reference evidence="19 20" key="1">
    <citation type="journal article" date="2009" name="Science">
        <title>Green evolution and dynamic adaptations revealed by genomes of the marine picoeukaryotes Micromonas.</title>
        <authorList>
            <person name="Worden A.Z."/>
            <person name="Lee J.H."/>
            <person name="Mock T."/>
            <person name="Rouze P."/>
            <person name="Simmons M.P."/>
            <person name="Aerts A.L."/>
            <person name="Allen A.E."/>
            <person name="Cuvelier M.L."/>
            <person name="Derelle E."/>
            <person name="Everett M.V."/>
            <person name="Foulon E."/>
            <person name="Grimwood J."/>
            <person name="Gundlach H."/>
            <person name="Henrissat B."/>
            <person name="Napoli C."/>
            <person name="McDonald S.M."/>
            <person name="Parker M.S."/>
            <person name="Rombauts S."/>
            <person name="Salamov A."/>
            <person name="Von Dassow P."/>
            <person name="Badger J.H."/>
            <person name="Coutinho P.M."/>
            <person name="Demir E."/>
            <person name="Dubchak I."/>
            <person name="Gentemann C."/>
            <person name="Eikrem W."/>
            <person name="Gready J.E."/>
            <person name="John U."/>
            <person name="Lanier W."/>
            <person name="Lindquist E.A."/>
            <person name="Lucas S."/>
            <person name="Mayer K.F."/>
            <person name="Moreau H."/>
            <person name="Not F."/>
            <person name="Otillar R."/>
            <person name="Panaud O."/>
            <person name="Pangilinan J."/>
            <person name="Paulsen I."/>
            <person name="Piegu B."/>
            <person name="Poliakov A."/>
            <person name="Robbens S."/>
            <person name="Schmutz J."/>
            <person name="Toulza E."/>
            <person name="Wyss T."/>
            <person name="Zelensky A."/>
            <person name="Zhou K."/>
            <person name="Armbrust E.V."/>
            <person name="Bhattacharya D."/>
            <person name="Goodenough U.W."/>
            <person name="Van de Peer Y."/>
            <person name="Grigoriev I.V."/>
        </authorList>
    </citation>
    <scope>NUCLEOTIDE SEQUENCE [LARGE SCALE GENOMIC DNA]</scope>
    <source>
        <strain evidence="20">RCC299 / NOUM17</strain>
    </source>
</reference>
<gene>
    <name evidence="19" type="ORF">MICPUN_58945</name>
</gene>
<evidence type="ECO:0000256" key="7">
    <source>
        <dbReference type="ARBA" id="ARBA00022490"/>
    </source>
</evidence>
<comment type="function">
    <text evidence="15">E3 ubiquitin-protein ligase. Component of the ribosome quality control complex (RQC), a ribosome-associated complex that mediates ubiquitination and extraction of incompletely synthesized nascent chains for proteasomal degradation.</text>
</comment>
<dbReference type="InterPro" id="IPR039804">
    <property type="entry name" value="RING-CH-C4HC3_LTN1"/>
</dbReference>
<dbReference type="EMBL" id="CP001326">
    <property type="protein sequence ID" value="ACO63950.1"/>
    <property type="molecule type" value="Genomic_DNA"/>
</dbReference>
<dbReference type="EC" id="2.3.2.27" evidence="5 15"/>
<feature type="compositionally biased region" description="Low complexity" evidence="17">
    <location>
        <begin position="748"/>
        <end position="759"/>
    </location>
</feature>
<feature type="domain" description="RING-type" evidence="18">
    <location>
        <begin position="1895"/>
        <end position="1942"/>
    </location>
</feature>
<dbReference type="InterPro" id="IPR054476">
    <property type="entry name" value="Ltn1_N"/>
</dbReference>
<feature type="compositionally biased region" description="Acidic residues" evidence="17">
    <location>
        <begin position="1473"/>
        <end position="1493"/>
    </location>
</feature>
<dbReference type="GO" id="GO:0016567">
    <property type="term" value="P:protein ubiquitination"/>
    <property type="evidence" value="ECO:0007669"/>
    <property type="project" value="UniProtKB-UniPathway"/>
</dbReference>
<dbReference type="InterPro" id="IPR039795">
    <property type="entry name" value="LTN1/Rkr1"/>
</dbReference>
<keyword evidence="12 15" id="KW-0833">Ubl conjugation pathway</keyword>
<evidence type="ECO:0000313" key="20">
    <source>
        <dbReference type="Proteomes" id="UP000002009"/>
    </source>
</evidence>
<dbReference type="GO" id="GO:0008270">
    <property type="term" value="F:zinc ion binding"/>
    <property type="evidence" value="ECO:0007669"/>
    <property type="project" value="UniProtKB-KW"/>
</dbReference>
<organism evidence="19 20">
    <name type="scientific">Micromonas commoda (strain RCC299 / NOUM17 / CCMP2709)</name>
    <name type="common">Picoplanktonic green alga</name>
    <dbReference type="NCBI Taxonomy" id="296587"/>
    <lineage>
        <taxon>Eukaryota</taxon>
        <taxon>Viridiplantae</taxon>
        <taxon>Chlorophyta</taxon>
        <taxon>Mamiellophyceae</taxon>
        <taxon>Mamiellales</taxon>
        <taxon>Mamiellaceae</taxon>
        <taxon>Micromonas</taxon>
    </lineage>
</organism>
<evidence type="ECO:0000256" key="15">
    <source>
        <dbReference type="RuleBase" id="RU367090"/>
    </source>
</evidence>
<evidence type="ECO:0000256" key="9">
    <source>
        <dbReference type="ARBA" id="ARBA00022723"/>
    </source>
</evidence>
<keyword evidence="20" id="KW-1185">Reference proteome</keyword>
<dbReference type="PROSITE" id="PS50089">
    <property type="entry name" value="ZF_RING_2"/>
    <property type="match status" value="1"/>
</dbReference>
<dbReference type="InterPro" id="IPR013083">
    <property type="entry name" value="Znf_RING/FYVE/PHD"/>
</dbReference>
<feature type="region of interest" description="Disordered" evidence="17">
    <location>
        <begin position="788"/>
        <end position="855"/>
    </location>
</feature>
<dbReference type="RefSeq" id="XP_002502692.1">
    <property type="nucleotide sequence ID" value="XM_002502646.1"/>
</dbReference>
<dbReference type="GO" id="GO:1990116">
    <property type="term" value="P:ribosome-associated ubiquitin-dependent protein catabolic process"/>
    <property type="evidence" value="ECO:0007669"/>
    <property type="project" value="UniProtKB-UniRule"/>
</dbReference>
<dbReference type="GeneID" id="8243606"/>
<evidence type="ECO:0000256" key="11">
    <source>
        <dbReference type="ARBA" id="ARBA00022771"/>
    </source>
</evidence>
<dbReference type="Pfam" id="PF23009">
    <property type="entry name" value="UBC_like"/>
    <property type="match status" value="1"/>
</dbReference>
<dbReference type="PANTHER" id="PTHR12389:SF0">
    <property type="entry name" value="E3 UBIQUITIN-PROTEIN LIGASE LISTERIN"/>
    <property type="match status" value="1"/>
</dbReference>
<feature type="region of interest" description="Disordered" evidence="17">
    <location>
        <begin position="1658"/>
        <end position="1677"/>
    </location>
</feature>
<evidence type="ECO:0000256" key="5">
    <source>
        <dbReference type="ARBA" id="ARBA00012483"/>
    </source>
</evidence>
<dbReference type="InParanoid" id="C1E7B2"/>
<evidence type="ECO:0000256" key="17">
    <source>
        <dbReference type="SAM" id="MobiDB-lite"/>
    </source>
</evidence>
<feature type="coiled-coil region" evidence="16">
    <location>
        <begin position="1008"/>
        <end position="1035"/>
    </location>
</feature>
<dbReference type="GO" id="GO:1990112">
    <property type="term" value="C:RQC complex"/>
    <property type="evidence" value="ECO:0007669"/>
    <property type="project" value="UniProtKB-UniRule"/>
</dbReference>
<dbReference type="Pfam" id="PF22958">
    <property type="entry name" value="Ltn1_1st"/>
    <property type="match status" value="1"/>
</dbReference>
<evidence type="ECO:0000256" key="2">
    <source>
        <dbReference type="ARBA" id="ARBA00004514"/>
    </source>
</evidence>
<keyword evidence="16" id="KW-0175">Coiled coil</keyword>
<evidence type="ECO:0000256" key="3">
    <source>
        <dbReference type="ARBA" id="ARBA00004906"/>
    </source>
</evidence>
<dbReference type="SMART" id="SM01197">
    <property type="entry name" value="FANCL_C"/>
    <property type="match status" value="1"/>
</dbReference>
<evidence type="ECO:0000256" key="10">
    <source>
        <dbReference type="ARBA" id="ARBA00022737"/>
    </source>
</evidence>
<keyword evidence="10" id="KW-0677">Repeat</keyword>
<comment type="similarity">
    <text evidence="4 15">Belongs to the LTN1 family.</text>
</comment>
<name>C1E7B2_MICCC</name>
<dbReference type="FunCoup" id="C1E7B2">
    <property type="interactions" value="1911"/>
</dbReference>
<dbReference type="Pfam" id="PF22999">
    <property type="entry name" value="LTN1_E3_ligase_6th"/>
    <property type="match status" value="1"/>
</dbReference>
<keyword evidence="8 15" id="KW-0808">Transferase</keyword>
<evidence type="ECO:0000256" key="8">
    <source>
        <dbReference type="ARBA" id="ARBA00022679"/>
    </source>
</evidence>
<evidence type="ECO:0000256" key="6">
    <source>
        <dbReference type="ARBA" id="ARBA00017157"/>
    </source>
</evidence>
<protein>
    <recommendedName>
        <fullName evidence="6 15">E3 ubiquitin-protein ligase listerin</fullName>
        <ecNumber evidence="5 15">2.3.2.27</ecNumber>
    </recommendedName>
    <alternativeName>
        <fullName evidence="15">RING-type E3 ubiquitin transferase listerin</fullName>
    </alternativeName>
</protein>
<dbReference type="GO" id="GO:0043023">
    <property type="term" value="F:ribosomal large subunit binding"/>
    <property type="evidence" value="ECO:0007669"/>
    <property type="project" value="TreeGrafter"/>
</dbReference>
<keyword evidence="9 15" id="KW-0479">Metal-binding</keyword>
<dbReference type="STRING" id="296587.C1E7B2"/>
<dbReference type="KEGG" id="mis:MICPUN_58945"/>
<dbReference type="GO" id="GO:0072344">
    <property type="term" value="P:rescue of stalled ribosome"/>
    <property type="evidence" value="ECO:0007669"/>
    <property type="project" value="UniProtKB-UniRule"/>
</dbReference>
<evidence type="ECO:0000256" key="1">
    <source>
        <dbReference type="ARBA" id="ARBA00000900"/>
    </source>
</evidence>
<dbReference type="FunFam" id="3.30.40.10:FF:000038">
    <property type="entry name" value="E3 ubiquitin-protein ligase listerin"/>
    <property type="match status" value="1"/>
</dbReference>
<keyword evidence="7" id="KW-0963">Cytoplasm</keyword>
<dbReference type="UniPathway" id="UPA00143"/>
<evidence type="ECO:0000256" key="12">
    <source>
        <dbReference type="ARBA" id="ARBA00022786"/>
    </source>
</evidence>
<dbReference type="OMA" id="HAEECAT"/>
<feature type="region of interest" description="Disordered" evidence="17">
    <location>
        <begin position="1524"/>
        <end position="1551"/>
    </location>
</feature>
<dbReference type="OrthoDB" id="6108at2759"/>
<dbReference type="Gene3D" id="3.30.40.10">
    <property type="entry name" value="Zinc/RING finger domain, C3HC4 (zinc finger)"/>
    <property type="match status" value="1"/>
</dbReference>
<proteinExistence type="inferred from homology"/>
<sequence>MGKDKVKKAGQASAAGARASGFGGGGSFGGIGFGGYSGAQSLSSQTYDDAAGAVEVDDDLARVMARLVKHNTATRLKALADLVDVCEGRACGGGGGGGDASASAPYARSPEELAAALPQWTLAYRRLHLDNSLAVRVASAKAMAVVAGGAGKGLGKHLRRLAPSWWFAAHDPDETVAKEALGAFESVFPTDAKRANALLFAHAEILDQASENLLVRSPDAMPHREGTADERAERHERLLASTVRAIGGFAKRAFVGADFDAGDPKASAALEKLGAAIDAAGCLGPFVRSPAAALRRAAYVALMDVISSGAVADRLIGDGARCGDRRKKIARLCVATALEETDGSNFSALWELVVTYPQARAGCWDDVHAGVEVIPALKSHLASGCHGNATASAPSILPFLSLLPPRALTDSSSDVPNSAAGGSESVANASALADVLAAAWEGWKLCCTPSRADDAAALLRCQREGLLYGLIVLAESAADPSAFRAGLVSASVLDRWAPECMATATHGDVERRALCEVLATISCKPELDAVAGTMWAALASRAVDLCGGKTGGKMDAAGAARVVTFHRCLLHAAERRRLKTGEDGGDWVRERFAKPVASAALESVAAYPGDAAAADVVAAMVRSHGAGCLPTDEAMRGLVDTCESPALLAAVVSAAPELWDDALSSLSSKAGTLADVLSRLSLTGGVDDAKKWGRVRLDDAVVGAAGGGVDGSGVGALLIAAAPLVSSGAAVEVMTRLAATVRRGDAAAAGTRDAAGAWAWPPPDGDRAGAREAWEDLFEALFLEHLTSRESQEDEIDANGYASSSDGEESIENDGSSSADDEDDDDDDDEEDDAEDEEDEVDSKPRSSTGAGDEAWEALERSVASNPVDLGQSSIHRRLASAAAEYLIGNRGAKASAIAHSAVSVLVALGVESTEAGRAVASAAWESGKDAPETLPAYLAGVAELVGWAPVMDAANIEPGAPFEFADRILSVPSVASSFESFLLAADRGAPLDGTLARLASVATSRDKESADAALAHAQRLLRKVRRRRAQWLEDGDGLFRVWFDSVHEKDGSSGRATASVLPALLPPRDRRDASHLKFVANAVADAAAMVARRNVALSGPLLLIAAACFSDPQDGGSRAGSTAASRPVVVKKGEAPELLDLFRKLSLREAAEAAAAAAAARFGAADGGAGGPDQTPEEAEEAELGVAALSLGTIENCAADMDARDWQTIIGRLESWTQTRVLHAETAAEETASIAASVCHEEIGKDGPVPVVEHAPVGWKIAAEAARILLRIDALPVAVATPDPSKPGDRGDIVAYSVKGPDAGAVARQLASADWPTARGDVHASLARIALAAGAQLHCCNAVRDEEAAVGASMITAWWRIRSVEAPLWVYLATLWSSSSGQSAVAATNAFREMDHWSTDAGCGTIPSLYALMLSSNDRSRVIDDIDEDVAESLTRASYALLSTPALLKPAVIGLDANIDDVALIEEAVDKAEDEGDAPDGDAPDGESEDAVCEPVAPRSRDPVQIAAAAAEKAAIREQLADALAPNPSDSVATGGRGSPAPKRRVTGSAHRVTSEGTLLCWSLLLRLTTRLPHGSRTRERLLEYARATKAVPRLMSAIAPTLPLAEANARITPRGSRRGSLSSIVDAPGRADSPARGEDADGAGIPPAWRELARLSRDAASSGGSGGGKAAAGASVDPLDPGLLYRPVDRLSGTCDGDGDDDDDVVGEKKTRVSSRRAAREADERKSARLSVGLYHAALRALPAAVRVWFADLRDKNFARALASATASCVSPALLAAEFDAVERASKGTYGGGGLDDDAGELTIKASRGNREVVARYDIDDACLELVVRLPASYPLGAAELDCAKRVGISEARLRKWMLTVSSILQHQNGAVAEGLMLWRSNIDREFKGVEPCPICYLVIHGTNHQTPRLVCRQCSNKFHSACLYKWFQSSSGSKCPLCQVPWGSNYR</sequence>
<evidence type="ECO:0000256" key="4">
    <source>
        <dbReference type="ARBA" id="ARBA00007997"/>
    </source>
</evidence>
<comment type="subunit">
    <text evidence="15">Component of the ribosome quality control complex (RQC).</text>
</comment>
<evidence type="ECO:0000256" key="16">
    <source>
        <dbReference type="SAM" id="Coils"/>
    </source>
</evidence>
<feature type="region of interest" description="Disordered" evidence="17">
    <location>
        <begin position="1612"/>
        <end position="1646"/>
    </location>
</feature>